<keyword evidence="3" id="KW-1185">Reference proteome</keyword>
<sequence length="45" mass="4488">MNMIAKTFGLAALSLVVLAGAFGAAQAAPLSYSGQGCDNPIFQGD</sequence>
<feature type="signal peptide" evidence="1">
    <location>
        <begin position="1"/>
        <end position="27"/>
    </location>
</feature>
<dbReference type="RefSeq" id="WP_160298701.1">
    <property type="nucleotide sequence ID" value="NZ_FNJC01000001.1"/>
</dbReference>
<comment type="caution">
    <text evidence="2">The sequence shown here is derived from an EMBL/GenBank/DDBJ whole genome shotgun (WGS) entry which is preliminary data.</text>
</comment>
<dbReference type="Proteomes" id="UP000198795">
    <property type="component" value="Unassembled WGS sequence"/>
</dbReference>
<keyword evidence="1" id="KW-0732">Signal</keyword>
<accession>A0A1H0G4Q2</accession>
<feature type="chain" id="PRO_5047357290" evidence="1">
    <location>
        <begin position="28"/>
        <end position="45"/>
    </location>
</feature>
<evidence type="ECO:0000313" key="2">
    <source>
        <dbReference type="EMBL" id="SDO01842.1"/>
    </source>
</evidence>
<evidence type="ECO:0000313" key="3">
    <source>
        <dbReference type="Proteomes" id="UP000198795"/>
    </source>
</evidence>
<organism evidence="2 3">
    <name type="scientific">Filomicrobium insigne</name>
    <dbReference type="NCBI Taxonomy" id="418854"/>
    <lineage>
        <taxon>Bacteria</taxon>
        <taxon>Pseudomonadati</taxon>
        <taxon>Pseudomonadota</taxon>
        <taxon>Alphaproteobacteria</taxon>
        <taxon>Hyphomicrobiales</taxon>
        <taxon>Hyphomicrobiaceae</taxon>
        <taxon>Filomicrobium</taxon>
    </lineage>
</organism>
<dbReference type="EMBL" id="FNJC01000001">
    <property type="protein sequence ID" value="SDO01842.1"/>
    <property type="molecule type" value="Genomic_DNA"/>
</dbReference>
<name>A0A1H0G4Q2_9HYPH</name>
<reference evidence="2 3" key="1">
    <citation type="submission" date="2016-10" db="EMBL/GenBank/DDBJ databases">
        <authorList>
            <person name="Varghese N."/>
            <person name="Submissions S."/>
        </authorList>
    </citation>
    <scope>NUCLEOTIDE SEQUENCE [LARGE SCALE GENOMIC DNA]</scope>
    <source>
        <strain evidence="2 3">CGMCC 1.6497</strain>
    </source>
</reference>
<protein>
    <submittedName>
        <fullName evidence="2">Uncharacterized protein</fullName>
    </submittedName>
</protein>
<evidence type="ECO:0000256" key="1">
    <source>
        <dbReference type="SAM" id="SignalP"/>
    </source>
</evidence>
<gene>
    <name evidence="2" type="ORF">SAMN04488061_0052</name>
</gene>
<proteinExistence type="predicted"/>